<protein>
    <recommendedName>
        <fullName evidence="2">Pectinesterase inhibitor domain-containing protein</fullName>
    </recommendedName>
</protein>
<feature type="non-terminal residue" evidence="1">
    <location>
        <position position="1"/>
    </location>
</feature>
<dbReference type="InterPro" id="IPR035513">
    <property type="entry name" value="Invertase/methylesterase_inhib"/>
</dbReference>
<feature type="non-terminal residue" evidence="1">
    <location>
        <position position="112"/>
    </location>
</feature>
<accession>K6Z720</accession>
<organism evidence="1">
    <name type="scientific">Phleum pratense</name>
    <name type="common">Common timothy</name>
    <dbReference type="NCBI Taxonomy" id="15957"/>
    <lineage>
        <taxon>Eukaryota</taxon>
        <taxon>Viridiplantae</taxon>
        <taxon>Streptophyta</taxon>
        <taxon>Embryophyta</taxon>
        <taxon>Tracheophyta</taxon>
        <taxon>Spermatophyta</taxon>
        <taxon>Magnoliopsida</taxon>
        <taxon>Liliopsida</taxon>
        <taxon>Poales</taxon>
        <taxon>Poaceae</taxon>
        <taxon>BOP clade</taxon>
        <taxon>Pooideae</taxon>
        <taxon>Poodae</taxon>
        <taxon>Poeae</taxon>
        <taxon>Poeae Chloroplast Group 2 (Poeae type)</taxon>
        <taxon>Poodinae</taxon>
        <taxon>Phleinae</taxon>
        <taxon>Phleum</taxon>
    </lineage>
</organism>
<name>K6Z720_PHLPR</name>
<dbReference type="EMBL" id="GAAJ01000258">
    <property type="protein sequence ID" value="JAA00206.1"/>
    <property type="molecule type" value="mRNA"/>
</dbReference>
<evidence type="ECO:0008006" key="2">
    <source>
        <dbReference type="Google" id="ProtNLM"/>
    </source>
</evidence>
<evidence type="ECO:0000313" key="1">
    <source>
        <dbReference type="EMBL" id="JAA00206.1"/>
    </source>
</evidence>
<dbReference type="SUPFAM" id="SSF101148">
    <property type="entry name" value="Plant invertase/pectin methylesterase inhibitor"/>
    <property type="match status" value="1"/>
</dbReference>
<sequence>IKEACGGTRFPETCASVLSANKDPRSTYADPVELAEMEVSAAFHLFSMAVTAARSQQWNDENMSKEKRWNAALTSISASSTGSAYVDLGSLLAERTEACASGKRVPPHASLI</sequence>
<dbReference type="AlphaFoldDB" id="K6Z720"/>
<proteinExistence type="evidence at transcript level"/>
<reference evidence="1" key="1">
    <citation type="journal article" date="2013" name="Proc. Natl. Acad. Sci. U.S.A.">
        <title>Previously undescribed grass pollen antigens are the major inducers of T helper 2 cytokine-producing T cells in allergic individuals.</title>
        <authorList>
            <person name="Schulten V."/>
            <person name="Greenbaum J.A."/>
            <person name="Hauser M."/>
            <person name="McKinney D.M."/>
            <person name="Sidney J."/>
            <person name="Kolla R."/>
            <person name="Lindestam Arlehamn C.S."/>
            <person name="Oseroff C."/>
            <person name="Alam R."/>
            <person name="Broide D.H."/>
            <person name="Ferreira-Briza F."/>
            <person name="Grey H.M."/>
            <person name="Sette A."/>
            <person name="Peters B."/>
        </authorList>
    </citation>
    <scope>NUCLEOTIDE SEQUENCE</scope>
    <source>
        <tissue evidence="1">Pollen</tissue>
    </source>
</reference>
<dbReference type="Gene3D" id="1.20.140.40">
    <property type="entry name" value="Invertase/pectin methylesterase inhibitor family protein"/>
    <property type="match status" value="1"/>
</dbReference>